<dbReference type="PANTHER" id="PTHR23303">
    <property type="entry name" value="CARBOXYPEPTIDASE REGULATORY REGION-CONTAINING"/>
    <property type="match status" value="1"/>
</dbReference>
<dbReference type="PANTHER" id="PTHR23303:SF14">
    <property type="entry name" value="BOS COMPLEX SUBUNIT NOMO1-RELATED"/>
    <property type="match status" value="1"/>
</dbReference>
<gene>
    <name evidence="3" type="ORF">F0U60_53775</name>
</gene>
<keyword evidence="4" id="KW-1185">Reference proteome</keyword>
<sequence length="736" mass="79463">MRSSRRRWGSFVGVAVLVGVLWFSARPSEPAPSSVPPRASVTSGNGGFVRGADAPDSSQQRLPLKEEPASTERCRVRGRVTDENDQPLPGIPVEVRVAGRRSSHPYASDTTDEQGLYALESLAPGVPYFLSADGPGYVAVSLPLELDSCESRTFDIMLPLGVSVRGKVVDEAGLPVVGVRVGLSLPPPEGGEDAPVLVSTVSDAEGTFSLDAPEPRDYIAHLSHPDFLVTEWPVSAPVEGARLVLRSGTNVEVEVVDESGQPVAEAEVSVQATGAEESHEEKTGTTDERGRVTLKGFEPGKYVVRAQLPSEGHLRTVKRSVESRGVESLRVRLSFEAGLRLSGVVVDGEGYPVEGARVQLVPVPRVDAREADDSQEESVPESLQDTWDSESARPLLTDARGRFTVNHLRPGHYQVSVRKEGYVLRAPTGQGVMDSTPSVIVSAEAREVRLVLDFLGMVKGRVVREDGSPVRRFRLNDLPLEDEQGVFRHPFEGDGERVLTFTAQDLAGTERKVRVRRGEAVDLGDIVLRSGREVRVRVVDAERSRPVRGALLDLRTPEQGQADLPRSLLFRETELTRHSGQLRMSARHFMTNEEGLAVLPYVEPRPLLLVVNHDEFLEARVPLGAELREVVVPLHAGARVEGTVRAGTVTVDSGTVQLLSPDGEIAAIAVIHEGAYASGPLKAGRYTLQVGHVVLDDGPPPVFFPRSVEVPASGTLAVDLEAARSGTAVELQVSTE</sequence>
<evidence type="ECO:0000256" key="1">
    <source>
        <dbReference type="ARBA" id="ARBA00022729"/>
    </source>
</evidence>
<accession>A0ABY9X9C5</accession>
<dbReference type="InterPro" id="IPR008969">
    <property type="entry name" value="CarboxyPept-like_regulatory"/>
</dbReference>
<evidence type="ECO:0008006" key="5">
    <source>
        <dbReference type="Google" id="ProtNLM"/>
    </source>
</evidence>
<proteinExistence type="predicted"/>
<dbReference type="Pfam" id="PF13620">
    <property type="entry name" value="CarboxypepD_reg"/>
    <property type="match status" value="2"/>
</dbReference>
<dbReference type="Gene3D" id="2.60.40.1120">
    <property type="entry name" value="Carboxypeptidase-like, regulatory domain"/>
    <property type="match status" value="3"/>
</dbReference>
<dbReference type="Proteomes" id="UP001611383">
    <property type="component" value="Chromosome"/>
</dbReference>
<dbReference type="SUPFAM" id="SSF49478">
    <property type="entry name" value="Cna protein B-type domain"/>
    <property type="match status" value="1"/>
</dbReference>
<dbReference type="RefSeq" id="WP_395812306.1">
    <property type="nucleotide sequence ID" value="NZ_CP043494.1"/>
</dbReference>
<feature type="compositionally biased region" description="Basic and acidic residues" evidence="2">
    <location>
        <begin position="63"/>
        <end position="72"/>
    </location>
</feature>
<feature type="region of interest" description="Disordered" evidence="2">
    <location>
        <begin position="368"/>
        <end position="388"/>
    </location>
</feature>
<dbReference type="EMBL" id="CP043494">
    <property type="protein sequence ID" value="WNG52003.1"/>
    <property type="molecule type" value="Genomic_DNA"/>
</dbReference>
<name>A0ABY9X9C5_9BACT</name>
<evidence type="ECO:0000256" key="2">
    <source>
        <dbReference type="SAM" id="MobiDB-lite"/>
    </source>
</evidence>
<reference evidence="3 4" key="1">
    <citation type="submission" date="2019-08" db="EMBL/GenBank/DDBJ databases">
        <title>Archangium and Cystobacter genomes.</title>
        <authorList>
            <person name="Chen I.-C.K."/>
            <person name="Wielgoss S."/>
        </authorList>
    </citation>
    <scope>NUCLEOTIDE SEQUENCE [LARGE SCALE GENOMIC DNA]</scope>
    <source>
        <strain evidence="3 4">Cbm 6</strain>
    </source>
</reference>
<evidence type="ECO:0000313" key="4">
    <source>
        <dbReference type="Proteomes" id="UP001611383"/>
    </source>
</evidence>
<evidence type="ECO:0000313" key="3">
    <source>
        <dbReference type="EMBL" id="WNG52003.1"/>
    </source>
</evidence>
<keyword evidence="1" id="KW-0732">Signal</keyword>
<feature type="region of interest" description="Disordered" evidence="2">
    <location>
        <begin position="28"/>
        <end position="72"/>
    </location>
</feature>
<dbReference type="InterPro" id="IPR051417">
    <property type="entry name" value="SDr/BOS_complex"/>
</dbReference>
<organism evidence="3 4">
    <name type="scientific">Archangium minus</name>
    <dbReference type="NCBI Taxonomy" id="83450"/>
    <lineage>
        <taxon>Bacteria</taxon>
        <taxon>Pseudomonadati</taxon>
        <taxon>Myxococcota</taxon>
        <taxon>Myxococcia</taxon>
        <taxon>Myxococcales</taxon>
        <taxon>Cystobacterineae</taxon>
        <taxon>Archangiaceae</taxon>
        <taxon>Archangium</taxon>
    </lineage>
</organism>
<protein>
    <recommendedName>
        <fullName evidence="5">Carboxypeptidase regulatory-like domain-containing protein</fullName>
    </recommendedName>
</protein>
<dbReference type="SUPFAM" id="SSF49464">
    <property type="entry name" value="Carboxypeptidase regulatory domain-like"/>
    <property type="match status" value="3"/>
</dbReference>